<gene>
    <name evidence="5" type="primary">ebgR</name>
    <name evidence="5" type="ORF">RFV38_03345</name>
</gene>
<dbReference type="InterPro" id="IPR046335">
    <property type="entry name" value="LacI/GalR-like_sensor"/>
</dbReference>
<dbReference type="SUPFAM" id="SSF53822">
    <property type="entry name" value="Periplasmic binding protein-like I"/>
    <property type="match status" value="1"/>
</dbReference>
<dbReference type="InterPro" id="IPR028082">
    <property type="entry name" value="Peripla_BP_I"/>
</dbReference>
<evidence type="ECO:0000313" key="5">
    <source>
        <dbReference type="EMBL" id="MDX8335542.1"/>
    </source>
</evidence>
<reference evidence="6" key="1">
    <citation type="submission" date="2023-07" db="EMBL/GenBank/DDBJ databases">
        <authorList>
            <person name="Colorado M.A."/>
            <person name="Villamil L.M."/>
            <person name="Melo J.F."/>
            <person name="Rodriguez J.A."/>
            <person name="Ruiz R.Y."/>
        </authorList>
    </citation>
    <scope>NUCLEOTIDE SEQUENCE [LARGE SCALE GENOMIC DNA]</scope>
    <source>
        <strain evidence="6">C33</strain>
    </source>
</reference>
<dbReference type="PANTHER" id="PTHR30146">
    <property type="entry name" value="LACI-RELATED TRANSCRIPTIONAL REPRESSOR"/>
    <property type="match status" value="1"/>
</dbReference>
<dbReference type="InterPro" id="IPR010982">
    <property type="entry name" value="Lambda_DNA-bd_dom_sf"/>
</dbReference>
<dbReference type="Pfam" id="PF00356">
    <property type="entry name" value="LacI"/>
    <property type="match status" value="1"/>
</dbReference>
<evidence type="ECO:0000256" key="1">
    <source>
        <dbReference type="ARBA" id="ARBA00023015"/>
    </source>
</evidence>
<dbReference type="PANTHER" id="PTHR30146:SF149">
    <property type="entry name" value="HTH-TYPE TRANSCRIPTIONAL REGULATOR EBGR"/>
    <property type="match status" value="1"/>
</dbReference>
<evidence type="ECO:0000259" key="4">
    <source>
        <dbReference type="PROSITE" id="PS50932"/>
    </source>
</evidence>
<dbReference type="CDD" id="cd01544">
    <property type="entry name" value="PBP1_GalR"/>
    <property type="match status" value="1"/>
</dbReference>
<name>A0ABU4W906_9FUSO</name>
<dbReference type="Proteomes" id="UP001279681">
    <property type="component" value="Unassembled WGS sequence"/>
</dbReference>
<dbReference type="NCBIfam" id="NF007665">
    <property type="entry name" value="PRK10339.1"/>
    <property type="match status" value="1"/>
</dbReference>
<evidence type="ECO:0000256" key="2">
    <source>
        <dbReference type="ARBA" id="ARBA00023125"/>
    </source>
</evidence>
<dbReference type="RefSeq" id="WP_320312951.1">
    <property type="nucleotide sequence ID" value="NZ_JAVIKH010000003.1"/>
</dbReference>
<sequence>MATLKEISTLTGLSSATVSRILNNDNTLSVKDETKKKVLEVAEKIGYRMSSKVNLQEKMNFLALFSYSEELEFNDPYYLSIRFSIEEESRNSGINLDKIYNYNIAALDKKYNGVLCIGQFNNSQIEKIKSISNHIIFIDSCNNREFDCITADLKEISECIVDFFIQCNYKKIGFIGGRDFENVLDEREEAFIKYSFLKKVIDEDNFYIGDFTSSSGYNLAKTMIANGSLPDALFIANDSIALGVLKALNENKIDIPNQVAIISINDIPASSFTFPALSTIKIHSDLMGSQAVRILKDKIESNRTAPLKITVPFSLILRETTK</sequence>
<keyword evidence="1" id="KW-0805">Transcription regulation</keyword>
<organism evidence="5 6">
    <name type="scientific">Candidatus Cetobacterium colombiensis</name>
    <dbReference type="NCBI Taxonomy" id="3073100"/>
    <lineage>
        <taxon>Bacteria</taxon>
        <taxon>Fusobacteriati</taxon>
        <taxon>Fusobacteriota</taxon>
        <taxon>Fusobacteriia</taxon>
        <taxon>Fusobacteriales</taxon>
        <taxon>Fusobacteriaceae</taxon>
        <taxon>Cetobacterium</taxon>
    </lineage>
</organism>
<evidence type="ECO:0000313" key="6">
    <source>
        <dbReference type="Proteomes" id="UP001279681"/>
    </source>
</evidence>
<proteinExistence type="predicted"/>
<keyword evidence="6" id="KW-1185">Reference proteome</keyword>
<dbReference type="SUPFAM" id="SSF47413">
    <property type="entry name" value="lambda repressor-like DNA-binding domains"/>
    <property type="match status" value="1"/>
</dbReference>
<dbReference type="InterPro" id="IPR000843">
    <property type="entry name" value="HTH_LacI"/>
</dbReference>
<dbReference type="Gene3D" id="1.10.260.40">
    <property type="entry name" value="lambda repressor-like DNA-binding domains"/>
    <property type="match status" value="1"/>
</dbReference>
<dbReference type="CDD" id="cd01392">
    <property type="entry name" value="HTH_LacI"/>
    <property type="match status" value="1"/>
</dbReference>
<dbReference type="Pfam" id="PF13377">
    <property type="entry name" value="Peripla_BP_3"/>
    <property type="match status" value="1"/>
</dbReference>
<evidence type="ECO:0000256" key="3">
    <source>
        <dbReference type="ARBA" id="ARBA00023163"/>
    </source>
</evidence>
<protein>
    <submittedName>
        <fullName evidence="5">Transcriptional regulator EbgR</fullName>
    </submittedName>
</protein>
<feature type="domain" description="HTH lacI-type" evidence="4">
    <location>
        <begin position="2"/>
        <end position="57"/>
    </location>
</feature>
<dbReference type="SMART" id="SM00354">
    <property type="entry name" value="HTH_LACI"/>
    <property type="match status" value="1"/>
</dbReference>
<dbReference type="Gene3D" id="3.40.50.2300">
    <property type="match status" value="2"/>
</dbReference>
<dbReference type="PROSITE" id="PS50932">
    <property type="entry name" value="HTH_LACI_2"/>
    <property type="match status" value="1"/>
</dbReference>
<dbReference type="EMBL" id="JAVIKH010000003">
    <property type="protein sequence ID" value="MDX8335542.1"/>
    <property type="molecule type" value="Genomic_DNA"/>
</dbReference>
<keyword evidence="3" id="KW-0804">Transcription</keyword>
<keyword evidence="2" id="KW-0238">DNA-binding</keyword>
<accession>A0ABU4W906</accession>
<comment type="caution">
    <text evidence="5">The sequence shown here is derived from an EMBL/GenBank/DDBJ whole genome shotgun (WGS) entry which is preliminary data.</text>
</comment>